<keyword evidence="3" id="KW-1185">Reference proteome</keyword>
<reference evidence="2 3" key="1">
    <citation type="submission" date="2017-04" db="EMBL/GenBank/DDBJ databases">
        <title>Draft genome sequence of Tuber borchii Vittad., a whitish edible truffle.</title>
        <authorList>
            <consortium name="DOE Joint Genome Institute"/>
            <person name="Murat C."/>
            <person name="Kuo A."/>
            <person name="Barry K.W."/>
            <person name="Clum A."/>
            <person name="Dockter R.B."/>
            <person name="Fauchery L."/>
            <person name="Iotti M."/>
            <person name="Kohler A."/>
            <person name="Labutti K."/>
            <person name="Lindquist E.A."/>
            <person name="Lipzen A."/>
            <person name="Ohm R.A."/>
            <person name="Wang M."/>
            <person name="Grigoriev I.V."/>
            <person name="Zambonelli A."/>
            <person name="Martin F.M."/>
        </authorList>
    </citation>
    <scope>NUCLEOTIDE SEQUENCE [LARGE SCALE GENOMIC DNA]</scope>
    <source>
        <strain evidence="2 3">Tbo3840</strain>
    </source>
</reference>
<dbReference type="AlphaFoldDB" id="A0A2T6ZLE5"/>
<protein>
    <submittedName>
        <fullName evidence="2">Uncharacterized protein</fullName>
    </submittedName>
</protein>
<sequence length="248" mass="27598">MFYPPDTTGDRLFSLGGSGGVEGLCIGMSRSWLVAGGRVLEWNSGKRGGRQGHFKDSDAGFYRWIEVSLLRVRDAGGLLRVICLKWTCWILGCRIPRSEIARISASPLSGGPRNGGVGTILDKYVGPTLKISVSATSRWVGLFFGSLDVRESRDRAWVDIRVGMSWHQLDRHFRYISLASPGLTLLPWLLKWILIRSDFMRYRILLIPSYAQMVKRVLRATALDTPRNIPPSGIYSSTSPSSQPTTPV</sequence>
<gene>
    <name evidence="2" type="ORF">B9Z19DRAFT_259431</name>
</gene>
<proteinExistence type="predicted"/>
<name>A0A2T6ZLE5_TUBBO</name>
<feature type="compositionally biased region" description="Low complexity" evidence="1">
    <location>
        <begin position="230"/>
        <end position="248"/>
    </location>
</feature>
<feature type="region of interest" description="Disordered" evidence="1">
    <location>
        <begin position="229"/>
        <end position="248"/>
    </location>
</feature>
<comment type="caution">
    <text evidence="2">The sequence shown here is derived from an EMBL/GenBank/DDBJ whole genome shotgun (WGS) entry which is preliminary data.</text>
</comment>
<accession>A0A2T6ZLE5</accession>
<evidence type="ECO:0000256" key="1">
    <source>
        <dbReference type="SAM" id="MobiDB-lite"/>
    </source>
</evidence>
<dbReference type="EMBL" id="NESQ01000192">
    <property type="protein sequence ID" value="PUU76312.1"/>
    <property type="molecule type" value="Genomic_DNA"/>
</dbReference>
<evidence type="ECO:0000313" key="3">
    <source>
        <dbReference type="Proteomes" id="UP000244722"/>
    </source>
</evidence>
<organism evidence="2 3">
    <name type="scientific">Tuber borchii</name>
    <name type="common">White truffle</name>
    <dbReference type="NCBI Taxonomy" id="42251"/>
    <lineage>
        <taxon>Eukaryota</taxon>
        <taxon>Fungi</taxon>
        <taxon>Dikarya</taxon>
        <taxon>Ascomycota</taxon>
        <taxon>Pezizomycotina</taxon>
        <taxon>Pezizomycetes</taxon>
        <taxon>Pezizales</taxon>
        <taxon>Tuberaceae</taxon>
        <taxon>Tuber</taxon>
    </lineage>
</organism>
<dbReference type="Proteomes" id="UP000244722">
    <property type="component" value="Unassembled WGS sequence"/>
</dbReference>
<evidence type="ECO:0000313" key="2">
    <source>
        <dbReference type="EMBL" id="PUU76312.1"/>
    </source>
</evidence>